<dbReference type="Proteomes" id="UP000267630">
    <property type="component" value="Chromosome 3"/>
</dbReference>
<sequence length="158" mass="16386">MPGGDQLFRGNSPALDVIGKDLRHLAAGNILIQQNDALVTLNLFTQQAVIGAVGGEQQAVDLAGIQPANELALFFRVVAGDAQHQAVAAGRSGLLGGVGQFGEEGVGDIGEDQTEGFAAPFAKAACQAVSAIVQLADRCFNAVDSFLRQHDIVVHIAR</sequence>
<name>A0A7Z9CSD8_RAOTE</name>
<dbReference type="AlphaFoldDB" id="A0A7Z9CSD8"/>
<proteinExistence type="predicted"/>
<evidence type="ECO:0000313" key="1">
    <source>
        <dbReference type="EMBL" id="VED51702.1"/>
    </source>
</evidence>
<protein>
    <submittedName>
        <fullName evidence="1">Uncharacterized protein</fullName>
    </submittedName>
</protein>
<reference evidence="1 2" key="1">
    <citation type="submission" date="2018-12" db="EMBL/GenBank/DDBJ databases">
        <authorList>
            <consortium name="Pathogen Informatics"/>
        </authorList>
    </citation>
    <scope>NUCLEOTIDE SEQUENCE [LARGE SCALE GENOMIC DNA]</scope>
    <source>
        <strain evidence="1 2">NCTC9997</strain>
    </source>
</reference>
<evidence type="ECO:0000313" key="2">
    <source>
        <dbReference type="Proteomes" id="UP000267630"/>
    </source>
</evidence>
<keyword evidence="2" id="KW-1185">Reference proteome</keyword>
<gene>
    <name evidence="1" type="ORF">NCTC9997_03917</name>
</gene>
<dbReference type="EMBL" id="LR134253">
    <property type="protein sequence ID" value="VED51702.1"/>
    <property type="molecule type" value="Genomic_DNA"/>
</dbReference>
<accession>A0A7Z9CSD8</accession>
<organism evidence="1 2">
    <name type="scientific">Raoultella terrigena</name>
    <name type="common">Klebsiella terrigena</name>
    <dbReference type="NCBI Taxonomy" id="577"/>
    <lineage>
        <taxon>Bacteria</taxon>
        <taxon>Pseudomonadati</taxon>
        <taxon>Pseudomonadota</taxon>
        <taxon>Gammaproteobacteria</taxon>
        <taxon>Enterobacterales</taxon>
        <taxon>Enterobacteriaceae</taxon>
        <taxon>Klebsiella/Raoultella group</taxon>
        <taxon>Raoultella</taxon>
    </lineage>
</organism>